<evidence type="ECO:0000313" key="3">
    <source>
        <dbReference type="EMBL" id="GFY36556.1"/>
    </source>
</evidence>
<feature type="compositionally biased region" description="Polar residues" evidence="1">
    <location>
        <begin position="35"/>
        <end position="44"/>
    </location>
</feature>
<evidence type="ECO:0000256" key="1">
    <source>
        <dbReference type="SAM" id="MobiDB-lite"/>
    </source>
</evidence>
<keyword evidence="4" id="KW-1185">Reference proteome</keyword>
<gene>
    <name evidence="3" type="ORF">TNCV_27611</name>
</gene>
<name>A0A8X7BLL9_TRICX</name>
<dbReference type="AlphaFoldDB" id="A0A8X7BLL9"/>
<sequence length="105" mass="11747">MTDPNRDSFHLSRLRSRCALRTRRWPVQITLHLSSTQGLHGSSSPPSPTACHRSGENVSQVAEIANGVHGADTVTANYVQIWFRRFRPGIFDVKDSPHTSRPVVE</sequence>
<comment type="caution">
    <text evidence="3">The sequence shown here is derived from an EMBL/GenBank/DDBJ whole genome shotgun (WGS) entry which is preliminary data.</text>
</comment>
<evidence type="ECO:0000313" key="4">
    <source>
        <dbReference type="Proteomes" id="UP000887159"/>
    </source>
</evidence>
<proteinExistence type="predicted"/>
<protein>
    <recommendedName>
        <fullName evidence="2">Mos1 transposase HTH domain-containing protein</fullName>
    </recommendedName>
</protein>
<feature type="region of interest" description="Disordered" evidence="1">
    <location>
        <begin position="35"/>
        <end position="55"/>
    </location>
</feature>
<accession>A0A8X7BLL9</accession>
<dbReference type="Proteomes" id="UP000887159">
    <property type="component" value="Unassembled WGS sequence"/>
</dbReference>
<evidence type="ECO:0000259" key="2">
    <source>
        <dbReference type="Pfam" id="PF17906"/>
    </source>
</evidence>
<reference evidence="3" key="1">
    <citation type="submission" date="2020-08" db="EMBL/GenBank/DDBJ databases">
        <title>Multicomponent nature underlies the extraordinary mechanical properties of spider dragline silk.</title>
        <authorList>
            <person name="Kono N."/>
            <person name="Nakamura H."/>
            <person name="Mori M."/>
            <person name="Yoshida Y."/>
            <person name="Ohtoshi R."/>
            <person name="Malay A.D."/>
            <person name="Moran D.A.P."/>
            <person name="Tomita M."/>
            <person name="Numata K."/>
            <person name="Arakawa K."/>
        </authorList>
    </citation>
    <scope>NUCLEOTIDE SEQUENCE</scope>
</reference>
<dbReference type="Pfam" id="PF17906">
    <property type="entry name" value="HTH_48"/>
    <property type="match status" value="1"/>
</dbReference>
<dbReference type="EMBL" id="BMAU01021437">
    <property type="protein sequence ID" value="GFY36556.1"/>
    <property type="molecule type" value="Genomic_DNA"/>
</dbReference>
<feature type="domain" description="Mos1 transposase HTH" evidence="2">
    <location>
        <begin position="52"/>
        <end position="89"/>
    </location>
</feature>
<organism evidence="3 4">
    <name type="scientific">Trichonephila clavipes</name>
    <name type="common">Golden silk orbweaver</name>
    <name type="synonym">Nephila clavipes</name>
    <dbReference type="NCBI Taxonomy" id="2585209"/>
    <lineage>
        <taxon>Eukaryota</taxon>
        <taxon>Metazoa</taxon>
        <taxon>Ecdysozoa</taxon>
        <taxon>Arthropoda</taxon>
        <taxon>Chelicerata</taxon>
        <taxon>Arachnida</taxon>
        <taxon>Araneae</taxon>
        <taxon>Araneomorphae</taxon>
        <taxon>Entelegynae</taxon>
        <taxon>Araneoidea</taxon>
        <taxon>Nephilidae</taxon>
        <taxon>Trichonephila</taxon>
    </lineage>
</organism>
<dbReference type="InterPro" id="IPR041426">
    <property type="entry name" value="Mos1_HTH"/>
</dbReference>